<dbReference type="GO" id="GO:0006289">
    <property type="term" value="P:nucleotide-excision repair"/>
    <property type="evidence" value="ECO:0007669"/>
    <property type="project" value="TreeGrafter"/>
</dbReference>
<dbReference type="PANTHER" id="PTHR12695">
    <property type="entry name" value="GENERAL TRANSCRIPTION FACTOR IIH SUBUNIT 2"/>
    <property type="match status" value="1"/>
</dbReference>
<accession>A0A7S0MKT2</accession>
<reference evidence="2" key="1">
    <citation type="submission" date="2021-01" db="EMBL/GenBank/DDBJ databases">
        <authorList>
            <person name="Corre E."/>
            <person name="Pelletier E."/>
            <person name="Niang G."/>
            <person name="Scheremetjew M."/>
            <person name="Finn R."/>
            <person name="Kale V."/>
            <person name="Holt S."/>
            <person name="Cochrane G."/>
            <person name="Meng A."/>
            <person name="Brown T."/>
            <person name="Cohen L."/>
        </authorList>
    </citation>
    <scope>NUCLEOTIDE SEQUENCE</scope>
    <source>
        <strain evidence="2">CCAP979/52</strain>
    </source>
</reference>
<dbReference type="InterPro" id="IPR036465">
    <property type="entry name" value="vWFA_dom_sf"/>
</dbReference>
<dbReference type="AlphaFoldDB" id="A0A7S0MKT2"/>
<dbReference type="PANTHER" id="PTHR12695:SF2">
    <property type="entry name" value="GENERAL TRANSCRIPTION FACTOR IIH SUBUNIT 2-RELATED"/>
    <property type="match status" value="1"/>
</dbReference>
<sequence length="286" mass="33506">MKINLVIIIDFSSQNIPNLHYNNSEQKILSFCSMIIQLFLKKNFNQRVAIIVNRGGIAEQICHLSNNILHHIQGFRRILKDGIYGKNNIKSSILLAIRLLNFTNQKNDSEILLISSEYALNFSLHFLAANLIKNKIKFSAIEFDKKTFIYETICKLTGGLYINCNLQERKQLFFWIRNKLLNKLSKSNTKYLTLGIKQGKFIGLQKSLKKFPILFKILNYCPVCKLQISNLQDKYCFNCGVLFLKAYTDRKDKFQDFRIIIFDSFSIFNFEYNFNLLSFIYNSHIL</sequence>
<proteinExistence type="predicted"/>
<dbReference type="Gene3D" id="3.40.50.410">
    <property type="entry name" value="von Willebrand factor, type A domain"/>
    <property type="match status" value="1"/>
</dbReference>
<dbReference type="GO" id="GO:0005675">
    <property type="term" value="C:transcription factor TFIIH holo complex"/>
    <property type="evidence" value="ECO:0007669"/>
    <property type="project" value="TreeGrafter"/>
</dbReference>
<dbReference type="EMBL" id="HBEZ01040363">
    <property type="protein sequence ID" value="CAD8644493.1"/>
    <property type="molecule type" value="Transcribed_RNA"/>
</dbReference>
<dbReference type="InterPro" id="IPR007198">
    <property type="entry name" value="Ssl1-like"/>
</dbReference>
<gene>
    <name evidence="2" type="ORF">CCUR1050_LOCUS22178</name>
</gene>
<dbReference type="SUPFAM" id="SSF53300">
    <property type="entry name" value="vWA-like"/>
    <property type="match status" value="1"/>
</dbReference>
<dbReference type="GO" id="GO:0006357">
    <property type="term" value="P:regulation of transcription by RNA polymerase II"/>
    <property type="evidence" value="ECO:0007669"/>
    <property type="project" value="TreeGrafter"/>
</dbReference>
<evidence type="ECO:0000259" key="1">
    <source>
        <dbReference type="Pfam" id="PF04056"/>
    </source>
</evidence>
<dbReference type="Pfam" id="PF04056">
    <property type="entry name" value="Ssl1"/>
    <property type="match status" value="1"/>
</dbReference>
<organism evidence="2">
    <name type="scientific">Cryptomonas curvata</name>
    <dbReference type="NCBI Taxonomy" id="233186"/>
    <lineage>
        <taxon>Eukaryota</taxon>
        <taxon>Cryptophyceae</taxon>
        <taxon>Cryptomonadales</taxon>
        <taxon>Cryptomonadaceae</taxon>
        <taxon>Cryptomonas</taxon>
    </lineage>
</organism>
<feature type="domain" description="Ssl1-like" evidence="1">
    <location>
        <begin position="27"/>
        <end position="162"/>
    </location>
</feature>
<protein>
    <recommendedName>
        <fullName evidence="1">Ssl1-like domain-containing protein</fullName>
    </recommendedName>
</protein>
<name>A0A7S0MKT2_9CRYP</name>
<evidence type="ECO:0000313" key="2">
    <source>
        <dbReference type="EMBL" id="CAD8644493.1"/>
    </source>
</evidence>